<evidence type="ECO:0000256" key="5">
    <source>
        <dbReference type="SAM" id="Coils"/>
    </source>
</evidence>
<feature type="compositionally biased region" description="Polar residues" evidence="6">
    <location>
        <begin position="432"/>
        <end position="445"/>
    </location>
</feature>
<keyword evidence="3" id="KW-0804">Transcription</keyword>
<dbReference type="GO" id="GO:0042796">
    <property type="term" value="P:snRNA transcription by RNA polymerase III"/>
    <property type="evidence" value="ECO:0007669"/>
    <property type="project" value="TreeGrafter"/>
</dbReference>
<dbReference type="Pfam" id="PF00249">
    <property type="entry name" value="Myb_DNA-binding"/>
    <property type="match status" value="1"/>
</dbReference>
<feature type="compositionally biased region" description="Low complexity" evidence="6">
    <location>
        <begin position="301"/>
        <end position="319"/>
    </location>
</feature>
<feature type="compositionally biased region" description="Polar residues" evidence="6">
    <location>
        <begin position="748"/>
        <end position="767"/>
    </location>
</feature>
<dbReference type="PROSITE" id="PS50090">
    <property type="entry name" value="MYB_LIKE"/>
    <property type="match status" value="1"/>
</dbReference>
<feature type="compositionally biased region" description="Basic and acidic residues" evidence="6">
    <location>
        <begin position="335"/>
        <end position="346"/>
    </location>
</feature>
<dbReference type="GO" id="GO:0042795">
    <property type="term" value="P:snRNA transcription by RNA polymerase II"/>
    <property type="evidence" value="ECO:0007669"/>
    <property type="project" value="TreeGrafter"/>
</dbReference>
<keyword evidence="4" id="KW-0539">Nucleus</keyword>
<feature type="region of interest" description="Disordered" evidence="6">
    <location>
        <begin position="301"/>
        <end position="364"/>
    </location>
</feature>
<evidence type="ECO:0000313" key="9">
    <source>
        <dbReference type="EMBL" id="ORY50155.1"/>
    </source>
</evidence>
<dbReference type="Gene3D" id="1.10.10.60">
    <property type="entry name" value="Homeodomain-like"/>
    <property type="match status" value="1"/>
</dbReference>
<comment type="caution">
    <text evidence="9">The sequence shown here is derived from an EMBL/GenBank/DDBJ whole genome shotgun (WGS) entry which is preliminary data.</text>
</comment>
<keyword evidence="2" id="KW-0238">DNA-binding</keyword>
<dbReference type="PANTHER" id="PTHR46621:SF1">
    <property type="entry name" value="SNRNA-ACTIVATING PROTEIN COMPLEX SUBUNIT 4"/>
    <property type="match status" value="1"/>
</dbReference>
<dbReference type="AlphaFoldDB" id="A0A1Y2CV11"/>
<feature type="compositionally biased region" description="Polar residues" evidence="6">
    <location>
        <begin position="498"/>
        <end position="510"/>
    </location>
</feature>
<dbReference type="GO" id="GO:0019185">
    <property type="term" value="C:snRNA-activating protein complex"/>
    <property type="evidence" value="ECO:0007669"/>
    <property type="project" value="TreeGrafter"/>
</dbReference>
<evidence type="ECO:0000313" key="10">
    <source>
        <dbReference type="Proteomes" id="UP000193920"/>
    </source>
</evidence>
<feature type="domain" description="HTH myb-type" evidence="8">
    <location>
        <begin position="592"/>
        <end position="635"/>
    </location>
</feature>
<evidence type="ECO:0000256" key="6">
    <source>
        <dbReference type="SAM" id="MobiDB-lite"/>
    </source>
</evidence>
<gene>
    <name evidence="9" type="ORF">LY90DRAFT_670786</name>
</gene>
<dbReference type="PANTHER" id="PTHR46621">
    <property type="entry name" value="SNRNA-ACTIVATING PROTEIN COMPLEX SUBUNIT 4"/>
    <property type="match status" value="1"/>
</dbReference>
<dbReference type="InterPro" id="IPR001005">
    <property type="entry name" value="SANT/Myb"/>
</dbReference>
<evidence type="ECO:0000259" key="8">
    <source>
        <dbReference type="PROSITE" id="PS51294"/>
    </source>
</evidence>
<evidence type="ECO:0000256" key="2">
    <source>
        <dbReference type="ARBA" id="ARBA00023125"/>
    </source>
</evidence>
<dbReference type="InterPro" id="IPR009057">
    <property type="entry name" value="Homeodomain-like_sf"/>
</dbReference>
<keyword evidence="1" id="KW-0805">Transcription regulation</keyword>
<feature type="region of interest" description="Disordered" evidence="6">
    <location>
        <begin position="634"/>
        <end position="692"/>
    </location>
</feature>
<feature type="compositionally biased region" description="Basic and acidic residues" evidence="6">
    <location>
        <begin position="667"/>
        <end position="689"/>
    </location>
</feature>
<feature type="compositionally biased region" description="Polar residues" evidence="6">
    <location>
        <begin position="774"/>
        <end position="791"/>
    </location>
</feature>
<feature type="compositionally biased region" description="Low complexity" evidence="6">
    <location>
        <begin position="731"/>
        <end position="741"/>
    </location>
</feature>
<dbReference type="Proteomes" id="UP000193920">
    <property type="component" value="Unassembled WGS sequence"/>
</dbReference>
<feature type="compositionally biased region" description="Low complexity" evidence="6">
    <location>
        <begin position="544"/>
        <end position="572"/>
    </location>
</feature>
<dbReference type="CDD" id="cd00167">
    <property type="entry name" value="SANT"/>
    <property type="match status" value="1"/>
</dbReference>
<feature type="coiled-coil region" evidence="5">
    <location>
        <begin position="101"/>
        <end position="191"/>
    </location>
</feature>
<evidence type="ECO:0000256" key="4">
    <source>
        <dbReference type="ARBA" id="ARBA00023242"/>
    </source>
</evidence>
<evidence type="ECO:0000259" key="7">
    <source>
        <dbReference type="PROSITE" id="PS50090"/>
    </source>
</evidence>
<sequence>MCKKTLDNEDSETSNDNQHFSLNANTDFGRIFKLIEDKIKSLSLNKDWELYFDIKDKFDNGEETKDNTKEIMVLDAEMAKEIEENDKYSIFKKFIIANTELLKQQDENKTLNNSIKELEKEVKINKEKYNNLYNTNNELIEEIQEKKASISNISRELIDTKGSYNDLKNEYVSLKNEVISLRDKNSDLENLLCRKDKEIAKLRDELSNLFMLAEQTIRMENDYSKSNLTLPPMKEENKSSMLSREKYEMKDGLMMGRRLSINSMAVFTPPTSPITHSNNPMIQNGQKMNGSLLHSKMNNYNLNGMNNNYNSGARNNMNSSGNTGNVGNRPRGRPSHKENNINESSKRLKPIAVNPNISSSSSSSSHILSLISSSNVPRMLNNGSQSQNYRFSGINDNNVLPALNHSHSQENIELPSIPVDIQRTNGMDGYNPSYNGKGSNDLSINDSKDYPFSSRIKNENNENEHNDLMRNGNNDMTMNAIPANKRKNSYSYQQSQYNSGKVSRKNSQSGGVPIQPQQNKKQKYYQQLQPQTSNIKGSSGGNGKHSNGSSSLSNTPISSPSSSSSSSGSQNNTPKETKHVSPSAYVRWRTNEDDLLRSLVKKMGPKQWDKIAEEIPGRTYHQCRQRWVNTLSKKFPEDKNTKNKNYNQLHHHNSSPKLEKDEEGEIDEKNSKFNENERDNKHTNEKNDMDTYTLNRGMKRKRPYIMNGSLNKKIHSAIEQNNIEMPLTPQSISSEGSGNENNSRKGETASTNSSPTSLINTIAINDNNMDKGNENMNLTSLSRDNSKMSSSNDEKNFSLPQNKQSKVMTSGFNNMSNKKEKAETLDKSESINNSINENIIPVKAMN</sequence>
<dbReference type="InterPro" id="IPR017930">
    <property type="entry name" value="Myb_dom"/>
</dbReference>
<evidence type="ECO:0000256" key="3">
    <source>
        <dbReference type="ARBA" id="ARBA00023163"/>
    </source>
</evidence>
<dbReference type="STRING" id="1754190.A0A1Y2CV11"/>
<dbReference type="PROSITE" id="PS51294">
    <property type="entry name" value="HTH_MYB"/>
    <property type="match status" value="1"/>
</dbReference>
<dbReference type="OrthoDB" id="2143914at2759"/>
<feature type="compositionally biased region" description="Low complexity" evidence="6">
    <location>
        <begin position="515"/>
        <end position="537"/>
    </location>
</feature>
<feature type="region of interest" description="Disordered" evidence="6">
    <location>
        <begin position="423"/>
        <end position="585"/>
    </location>
</feature>
<reference evidence="9 10" key="1">
    <citation type="submission" date="2016-08" db="EMBL/GenBank/DDBJ databases">
        <title>A Parts List for Fungal Cellulosomes Revealed by Comparative Genomics.</title>
        <authorList>
            <consortium name="DOE Joint Genome Institute"/>
            <person name="Haitjema C.H."/>
            <person name="Gilmore S.P."/>
            <person name="Henske J.K."/>
            <person name="Solomon K.V."/>
            <person name="De Groot R."/>
            <person name="Kuo A."/>
            <person name="Mondo S.J."/>
            <person name="Salamov A.A."/>
            <person name="Labutti K."/>
            <person name="Zhao Z."/>
            <person name="Chiniquy J."/>
            <person name="Barry K."/>
            <person name="Brewer H.M."/>
            <person name="Purvine S.O."/>
            <person name="Wright A.T."/>
            <person name="Boxma B."/>
            <person name="Van Alen T."/>
            <person name="Hackstein J.H."/>
            <person name="Baker S.E."/>
            <person name="Grigoriev I.V."/>
            <person name="O'Malley M.A."/>
        </authorList>
    </citation>
    <scope>NUCLEOTIDE SEQUENCE [LARGE SCALE GENOMIC DNA]</scope>
    <source>
        <strain evidence="9 10">G1</strain>
    </source>
</reference>
<feature type="region of interest" description="Disordered" evidence="6">
    <location>
        <begin position="728"/>
        <end position="799"/>
    </location>
</feature>
<feature type="region of interest" description="Disordered" evidence="6">
    <location>
        <begin position="1"/>
        <end position="20"/>
    </location>
</feature>
<dbReference type="GO" id="GO:0000978">
    <property type="term" value="F:RNA polymerase II cis-regulatory region sequence-specific DNA binding"/>
    <property type="evidence" value="ECO:0007669"/>
    <property type="project" value="TreeGrafter"/>
</dbReference>
<dbReference type="SMART" id="SM00717">
    <property type="entry name" value="SANT"/>
    <property type="match status" value="1"/>
</dbReference>
<dbReference type="GO" id="GO:0001006">
    <property type="term" value="F:RNA polymerase III type 3 promoter sequence-specific DNA binding"/>
    <property type="evidence" value="ECO:0007669"/>
    <property type="project" value="TreeGrafter"/>
</dbReference>
<accession>A0A1Y2CV11</accession>
<feature type="compositionally biased region" description="Basic and acidic residues" evidence="6">
    <location>
        <begin position="456"/>
        <end position="468"/>
    </location>
</feature>
<evidence type="ECO:0000256" key="1">
    <source>
        <dbReference type="ARBA" id="ARBA00023015"/>
    </source>
</evidence>
<dbReference type="InterPro" id="IPR051575">
    <property type="entry name" value="Myb-like_DNA-bd"/>
</dbReference>
<feature type="domain" description="Myb-like" evidence="7">
    <location>
        <begin position="587"/>
        <end position="631"/>
    </location>
</feature>
<keyword evidence="10" id="KW-1185">Reference proteome</keyword>
<dbReference type="EMBL" id="MCOG01000098">
    <property type="protein sequence ID" value="ORY50155.1"/>
    <property type="molecule type" value="Genomic_DNA"/>
</dbReference>
<organism evidence="9 10">
    <name type="scientific">Neocallimastix californiae</name>
    <dbReference type="NCBI Taxonomy" id="1754190"/>
    <lineage>
        <taxon>Eukaryota</taxon>
        <taxon>Fungi</taxon>
        <taxon>Fungi incertae sedis</taxon>
        <taxon>Chytridiomycota</taxon>
        <taxon>Chytridiomycota incertae sedis</taxon>
        <taxon>Neocallimastigomycetes</taxon>
        <taxon>Neocallimastigales</taxon>
        <taxon>Neocallimastigaceae</taxon>
        <taxon>Neocallimastix</taxon>
    </lineage>
</organism>
<name>A0A1Y2CV11_9FUNG</name>
<dbReference type="SUPFAM" id="SSF46689">
    <property type="entry name" value="Homeodomain-like"/>
    <property type="match status" value="1"/>
</dbReference>
<keyword evidence="5" id="KW-0175">Coiled coil</keyword>
<proteinExistence type="predicted"/>
<protein>
    <submittedName>
        <fullName evidence="9">Uncharacterized protein</fullName>
    </submittedName>
</protein>